<keyword evidence="5" id="KW-0677">Repeat</keyword>
<dbReference type="Gene3D" id="1.20.920.30">
    <property type="match status" value="1"/>
</dbReference>
<evidence type="ECO:0000256" key="10">
    <source>
        <dbReference type="ARBA" id="ARBA00023069"/>
    </source>
</evidence>
<dbReference type="FunFam" id="1.20.140.100:FF:000003">
    <property type="entry name" value="Dynein, axonemal, heavy chain 5"/>
    <property type="match status" value="1"/>
</dbReference>
<evidence type="ECO:0000259" key="18">
    <source>
        <dbReference type="Pfam" id="PF12774"/>
    </source>
</evidence>
<proteinExistence type="inferred from homology"/>
<protein>
    <recommendedName>
        <fullName evidence="29">Dynein axonemal heavy chain 5</fullName>
    </recommendedName>
</protein>
<dbReference type="Gene3D" id="1.10.287.2620">
    <property type="match status" value="1"/>
</dbReference>
<evidence type="ECO:0000313" key="27">
    <source>
        <dbReference type="Ensembl" id="ENSCRFP00000015796.1"/>
    </source>
</evidence>
<dbReference type="Pfam" id="PF18199">
    <property type="entry name" value="Dynein_C"/>
    <property type="match status" value="1"/>
</dbReference>
<dbReference type="InterPro" id="IPR013602">
    <property type="entry name" value="Dynein_heavy_linker"/>
</dbReference>
<keyword evidence="7" id="KW-0067">ATP-binding</keyword>
<keyword evidence="6" id="KW-0547">Nucleotide-binding</keyword>
<dbReference type="Pfam" id="PF17857">
    <property type="entry name" value="AAA_lid_1"/>
    <property type="match status" value="1"/>
</dbReference>
<feature type="coiled-coil region" evidence="14">
    <location>
        <begin position="3015"/>
        <end position="3042"/>
    </location>
</feature>
<name>A0A8C3R560_9PASS</name>
<dbReference type="Gene3D" id="1.10.8.720">
    <property type="entry name" value="Region D6 of dynein motor"/>
    <property type="match status" value="1"/>
</dbReference>
<dbReference type="FunFam" id="1.10.8.710:FF:000003">
    <property type="entry name" value="Dynein axonemal heavy chain 5"/>
    <property type="match status" value="1"/>
</dbReference>
<dbReference type="FunFam" id="1.10.287.2620:FF:000003">
    <property type="entry name" value="Dynein, axonemal, heavy chain 5"/>
    <property type="match status" value="1"/>
</dbReference>
<dbReference type="Pfam" id="PF12780">
    <property type="entry name" value="AAA_8"/>
    <property type="match status" value="1"/>
</dbReference>
<evidence type="ECO:0000256" key="14">
    <source>
        <dbReference type="SAM" id="Coils"/>
    </source>
</evidence>
<feature type="domain" description="Dynein heavy chain 3 AAA+ lid" evidence="23">
    <location>
        <begin position="2062"/>
        <end position="2144"/>
    </location>
</feature>
<evidence type="ECO:0000259" key="21">
    <source>
        <dbReference type="Pfam" id="PF12781"/>
    </source>
</evidence>
<evidence type="ECO:0000256" key="7">
    <source>
        <dbReference type="ARBA" id="ARBA00022840"/>
    </source>
</evidence>
<comment type="similarity">
    <text evidence="2">Belongs to the dynein heavy chain family.</text>
</comment>
<dbReference type="InterPro" id="IPR024317">
    <property type="entry name" value="Dynein_heavy_chain_D4_dom"/>
</dbReference>
<evidence type="ECO:0000259" key="15">
    <source>
        <dbReference type="Pfam" id="PF03028"/>
    </source>
</evidence>
<dbReference type="Gene3D" id="1.10.8.710">
    <property type="match status" value="1"/>
</dbReference>
<keyword evidence="4" id="KW-0493">Microtubule</keyword>
<feature type="domain" description="Dynein heavy chain AAA 5 extension" evidence="22">
    <location>
        <begin position="1726"/>
        <end position="1835"/>
    </location>
</feature>
<evidence type="ECO:0000256" key="11">
    <source>
        <dbReference type="ARBA" id="ARBA00023175"/>
    </source>
</evidence>
<dbReference type="Gene3D" id="3.40.50.300">
    <property type="entry name" value="P-loop containing nucleotide triphosphate hydrolases"/>
    <property type="match status" value="5"/>
</dbReference>
<evidence type="ECO:0000313" key="28">
    <source>
        <dbReference type="Proteomes" id="UP000694396"/>
    </source>
</evidence>
<dbReference type="InterPro" id="IPR026983">
    <property type="entry name" value="DHC"/>
</dbReference>
<evidence type="ECO:0000256" key="9">
    <source>
        <dbReference type="ARBA" id="ARBA00023054"/>
    </source>
</evidence>
<evidence type="ECO:0000259" key="26">
    <source>
        <dbReference type="Pfam" id="PF25007"/>
    </source>
</evidence>
<dbReference type="FunFam" id="3.40.50.300:FF:001221">
    <property type="entry name" value="Axonemal dynein heavy chain 8"/>
    <property type="match status" value="1"/>
</dbReference>
<dbReference type="Ensembl" id="ENSCRFT00000016353.1">
    <property type="protein sequence ID" value="ENSCRFP00000015796.1"/>
    <property type="gene ID" value="ENSCRFG00000012122.1"/>
</dbReference>
<keyword evidence="10" id="KW-0969">Cilium</keyword>
<feature type="domain" description="Dynein heavy chain C-terminal" evidence="25">
    <location>
        <begin position="3606"/>
        <end position="3911"/>
    </location>
</feature>
<dbReference type="InterPro" id="IPR035706">
    <property type="entry name" value="AAA_9"/>
</dbReference>
<dbReference type="PANTHER" id="PTHR46532">
    <property type="entry name" value="MALE FERTILITY FACTOR KL5"/>
    <property type="match status" value="1"/>
</dbReference>
<dbReference type="Gene3D" id="1.20.1270.280">
    <property type="match status" value="1"/>
</dbReference>
<dbReference type="InterPro" id="IPR004273">
    <property type="entry name" value="Dynein_heavy_D6_P-loop"/>
</dbReference>
<dbReference type="Pfam" id="PF03028">
    <property type="entry name" value="Dynein_heavy"/>
    <property type="match status" value="1"/>
</dbReference>
<dbReference type="FunFam" id="3.40.50.300:FF:002141">
    <property type="entry name" value="Dynein heavy chain"/>
    <property type="match status" value="1"/>
</dbReference>
<keyword evidence="13" id="KW-0966">Cell projection</keyword>
<feature type="domain" description="Dynein axonemal heavy chain 2/5/8 coiled-coil" evidence="26">
    <location>
        <begin position="530"/>
        <end position="623"/>
    </location>
</feature>
<dbReference type="InterPro" id="IPR043157">
    <property type="entry name" value="Dynein_AAA1S"/>
</dbReference>
<dbReference type="Pfam" id="PF25007">
    <property type="entry name" value="DYH2-5-8_CC"/>
    <property type="match status" value="1"/>
</dbReference>
<dbReference type="Gene3D" id="1.10.472.130">
    <property type="match status" value="1"/>
</dbReference>
<dbReference type="Pfam" id="PF08393">
    <property type="entry name" value="DHC_N2"/>
    <property type="match status" value="1"/>
</dbReference>
<dbReference type="GO" id="GO:0097729">
    <property type="term" value="C:9+2 motile cilium"/>
    <property type="evidence" value="ECO:0007669"/>
    <property type="project" value="UniProtKB-ARBA"/>
</dbReference>
<feature type="domain" description="Dynein heavy chain AAA lid" evidence="24">
    <location>
        <begin position="3460"/>
        <end position="3599"/>
    </location>
</feature>
<dbReference type="GO" id="GO:0005858">
    <property type="term" value="C:axonemal dynein complex"/>
    <property type="evidence" value="ECO:0007669"/>
    <property type="project" value="TreeGrafter"/>
</dbReference>
<dbReference type="Gene3D" id="1.20.58.1120">
    <property type="match status" value="1"/>
</dbReference>
<dbReference type="Gene3D" id="6.10.140.1060">
    <property type="match status" value="1"/>
</dbReference>
<dbReference type="FunFam" id="1.20.920.20:FF:000004">
    <property type="entry name" value="Dynein axonemal heavy chain 5"/>
    <property type="match status" value="1"/>
</dbReference>
<dbReference type="Gene3D" id="3.20.180.20">
    <property type="entry name" value="Dynein heavy chain, N-terminal domain 2"/>
    <property type="match status" value="1"/>
</dbReference>
<dbReference type="Gene3D" id="1.20.920.20">
    <property type="match status" value="1"/>
</dbReference>
<evidence type="ECO:0000259" key="25">
    <source>
        <dbReference type="Pfam" id="PF18199"/>
    </source>
</evidence>
<feature type="domain" description="Dynein heavy chain tail" evidence="16">
    <location>
        <begin position="3"/>
        <end position="277"/>
    </location>
</feature>
<keyword evidence="9 14" id="KW-0175">Coiled coil</keyword>
<dbReference type="Pfam" id="PF12775">
    <property type="entry name" value="AAA_7"/>
    <property type="match status" value="1"/>
</dbReference>
<dbReference type="InterPro" id="IPR027417">
    <property type="entry name" value="P-loop_NTPase"/>
</dbReference>
<dbReference type="Pfam" id="PF17852">
    <property type="entry name" value="Dynein_AAA_lid"/>
    <property type="match status" value="1"/>
</dbReference>
<dbReference type="PANTHER" id="PTHR46532:SF13">
    <property type="entry name" value="CYTOPLASMIC DYNEIN 1 HEAVY CHAIN 1"/>
    <property type="match status" value="1"/>
</dbReference>
<feature type="coiled-coil region" evidence="14">
    <location>
        <begin position="2489"/>
        <end position="2516"/>
    </location>
</feature>
<dbReference type="FunFam" id="1.20.920.30:FF:000004">
    <property type="entry name" value="Dynein axonemal heavy chain 5"/>
    <property type="match status" value="1"/>
</dbReference>
<dbReference type="GO" id="GO:0008569">
    <property type="term" value="F:minus-end-directed microtubule motor activity"/>
    <property type="evidence" value="ECO:0007669"/>
    <property type="project" value="InterPro"/>
</dbReference>
<evidence type="ECO:0000259" key="23">
    <source>
        <dbReference type="Pfam" id="PF17857"/>
    </source>
</evidence>
<reference evidence="27" key="2">
    <citation type="submission" date="2025-09" db="UniProtKB">
        <authorList>
            <consortium name="Ensembl"/>
        </authorList>
    </citation>
    <scope>IDENTIFICATION</scope>
</reference>
<dbReference type="InterPro" id="IPR041466">
    <property type="entry name" value="Dynein_AAA5_ext"/>
</dbReference>
<reference evidence="27" key="1">
    <citation type="submission" date="2025-08" db="UniProtKB">
        <authorList>
            <consortium name="Ensembl"/>
        </authorList>
    </citation>
    <scope>IDENTIFICATION</scope>
</reference>
<dbReference type="FunFam" id="3.40.50.300:FF:000543">
    <property type="entry name" value="Dynein axonemal heavy chain 5"/>
    <property type="match status" value="1"/>
</dbReference>
<keyword evidence="28" id="KW-1185">Reference proteome</keyword>
<feature type="domain" description="Dynein heavy chain hydrolytic ATP-binding dynein motor region" evidence="18">
    <location>
        <begin position="1248"/>
        <end position="1575"/>
    </location>
</feature>
<evidence type="ECO:0000256" key="12">
    <source>
        <dbReference type="ARBA" id="ARBA00023212"/>
    </source>
</evidence>
<dbReference type="Gene3D" id="1.20.140.100">
    <property type="entry name" value="Dynein heavy chain, N-terminal domain 2"/>
    <property type="match status" value="1"/>
</dbReference>
<dbReference type="FunFam" id="1.10.8.1220:FF:000001">
    <property type="entry name" value="Dynein axonemal heavy chain 5"/>
    <property type="match status" value="1"/>
</dbReference>
<evidence type="ECO:0000256" key="4">
    <source>
        <dbReference type="ARBA" id="ARBA00022701"/>
    </source>
</evidence>
<dbReference type="InterPro" id="IPR042228">
    <property type="entry name" value="Dynein_linker_3"/>
</dbReference>
<dbReference type="InterPro" id="IPR056759">
    <property type="entry name" value="DYH2-5-8_CC"/>
</dbReference>
<dbReference type="InterPro" id="IPR035699">
    <property type="entry name" value="AAA_6"/>
</dbReference>
<dbReference type="GO" id="GO:0007018">
    <property type="term" value="P:microtubule-based movement"/>
    <property type="evidence" value="ECO:0007669"/>
    <property type="project" value="InterPro"/>
</dbReference>
<dbReference type="InterPro" id="IPR013594">
    <property type="entry name" value="Dynein_heavy_tail"/>
</dbReference>
<evidence type="ECO:0000259" key="16">
    <source>
        <dbReference type="Pfam" id="PF08385"/>
    </source>
</evidence>
<evidence type="ECO:0000256" key="5">
    <source>
        <dbReference type="ARBA" id="ARBA00022737"/>
    </source>
</evidence>
<dbReference type="Pfam" id="PF12774">
    <property type="entry name" value="AAA_6"/>
    <property type="match status" value="1"/>
</dbReference>
<dbReference type="FunFam" id="1.10.8.720:FF:000004">
    <property type="entry name" value="Dynein heavy chain 5, axonemal"/>
    <property type="match status" value="1"/>
</dbReference>
<evidence type="ECO:0008006" key="29">
    <source>
        <dbReference type="Google" id="ProtNLM"/>
    </source>
</evidence>
<evidence type="ECO:0000259" key="19">
    <source>
        <dbReference type="Pfam" id="PF12777"/>
    </source>
</evidence>
<dbReference type="FunFam" id="3.40.50.300:FF:000044">
    <property type="entry name" value="Dynein heavy chain 5, axonemal"/>
    <property type="match status" value="1"/>
</dbReference>
<feature type="domain" description="Dynein heavy chain linker" evidence="17">
    <location>
        <begin position="708"/>
        <end position="1113"/>
    </location>
</feature>
<dbReference type="GO" id="GO:0005524">
    <property type="term" value="F:ATP binding"/>
    <property type="evidence" value="ECO:0007669"/>
    <property type="project" value="UniProtKB-KW"/>
</dbReference>
<feature type="domain" description="Dynein heavy chain region D6 P-loop" evidence="15">
    <location>
        <begin position="3320"/>
        <end position="3429"/>
    </location>
</feature>
<feature type="coiled-coil region" evidence="14">
    <location>
        <begin position="2709"/>
        <end position="2764"/>
    </location>
</feature>
<keyword evidence="3" id="KW-0963">Cytoplasm</keyword>
<dbReference type="FunFam" id="3.40.50.300:FF:000049">
    <property type="entry name" value="Dynein, axonemal, heavy chain 5"/>
    <property type="match status" value="1"/>
</dbReference>
<dbReference type="GO" id="GO:0045505">
    <property type="term" value="F:dynein intermediate chain binding"/>
    <property type="evidence" value="ECO:0007669"/>
    <property type="project" value="InterPro"/>
</dbReference>
<dbReference type="InterPro" id="IPR041589">
    <property type="entry name" value="DNAH3_AAA_lid_1"/>
</dbReference>
<evidence type="ECO:0000256" key="13">
    <source>
        <dbReference type="ARBA" id="ARBA00023273"/>
    </source>
</evidence>
<dbReference type="InterPro" id="IPR024743">
    <property type="entry name" value="Dynein_HC_stalk"/>
</dbReference>
<evidence type="ECO:0000256" key="8">
    <source>
        <dbReference type="ARBA" id="ARBA00023017"/>
    </source>
</evidence>
<feature type="domain" description="Dynein heavy chain AAA module D4" evidence="20">
    <location>
        <begin position="2205"/>
        <end position="2466"/>
    </location>
</feature>
<evidence type="ECO:0000259" key="20">
    <source>
        <dbReference type="Pfam" id="PF12780"/>
    </source>
</evidence>
<dbReference type="InterPro" id="IPR041658">
    <property type="entry name" value="AAA_lid_11"/>
</dbReference>
<dbReference type="FunFam" id="3.40.50.300:FF:000320">
    <property type="entry name" value="Dynein, axonemal, heavy chain 5"/>
    <property type="match status" value="1"/>
</dbReference>
<keyword evidence="8" id="KW-0243">Dynein</keyword>
<keyword evidence="12" id="KW-0206">Cytoskeleton</keyword>
<evidence type="ECO:0000259" key="22">
    <source>
        <dbReference type="Pfam" id="PF17852"/>
    </source>
</evidence>
<organism evidence="27 28">
    <name type="scientific">Cyanoderma ruficeps</name>
    <name type="common">rufous-capped babbler</name>
    <dbReference type="NCBI Taxonomy" id="181631"/>
    <lineage>
        <taxon>Eukaryota</taxon>
        <taxon>Metazoa</taxon>
        <taxon>Chordata</taxon>
        <taxon>Craniata</taxon>
        <taxon>Vertebrata</taxon>
        <taxon>Euteleostomi</taxon>
        <taxon>Archelosauria</taxon>
        <taxon>Archosauria</taxon>
        <taxon>Dinosauria</taxon>
        <taxon>Saurischia</taxon>
        <taxon>Theropoda</taxon>
        <taxon>Coelurosauria</taxon>
        <taxon>Aves</taxon>
        <taxon>Neognathae</taxon>
        <taxon>Neoaves</taxon>
        <taxon>Telluraves</taxon>
        <taxon>Australaves</taxon>
        <taxon>Passeriformes</taxon>
        <taxon>Sylvioidea</taxon>
        <taxon>Timaliidae</taxon>
        <taxon>Cyanoderma</taxon>
    </lineage>
</organism>
<evidence type="ECO:0000259" key="17">
    <source>
        <dbReference type="Pfam" id="PF08393"/>
    </source>
</evidence>
<dbReference type="Gene3D" id="1.10.8.1220">
    <property type="match status" value="1"/>
</dbReference>
<feature type="domain" description="Dynein heavy chain ATP-binding dynein motor region" evidence="21">
    <location>
        <begin position="2854"/>
        <end position="3074"/>
    </location>
</feature>
<accession>A0A8C3R560</accession>
<dbReference type="Pfam" id="PF08385">
    <property type="entry name" value="DHC_N1"/>
    <property type="match status" value="1"/>
</dbReference>
<feature type="domain" description="Dynein heavy chain coiled coil stalk" evidence="19">
    <location>
        <begin position="2480"/>
        <end position="2825"/>
    </location>
</feature>
<evidence type="ECO:0000256" key="6">
    <source>
        <dbReference type="ARBA" id="ARBA00022741"/>
    </source>
</evidence>
<comment type="subcellular location">
    <subcellularLocation>
        <location evidence="1">Cytoplasm</location>
        <location evidence="1">Cytoskeleton</location>
        <location evidence="1">Cilium axoneme</location>
    </subcellularLocation>
</comment>
<evidence type="ECO:0000259" key="24">
    <source>
        <dbReference type="Pfam" id="PF18198"/>
    </source>
</evidence>
<keyword evidence="11" id="KW-0505">Motor protein</keyword>
<dbReference type="InterPro" id="IPR043160">
    <property type="entry name" value="Dynein_C_barrel"/>
</dbReference>
<dbReference type="InterPro" id="IPR041228">
    <property type="entry name" value="Dynein_C"/>
</dbReference>
<evidence type="ECO:0000256" key="3">
    <source>
        <dbReference type="ARBA" id="ARBA00022490"/>
    </source>
</evidence>
<dbReference type="Pfam" id="PF18198">
    <property type="entry name" value="AAA_lid_11"/>
    <property type="match status" value="1"/>
</dbReference>
<dbReference type="GO" id="GO:0005874">
    <property type="term" value="C:microtubule"/>
    <property type="evidence" value="ECO:0007669"/>
    <property type="project" value="UniProtKB-KW"/>
</dbReference>
<dbReference type="FunFam" id="3.10.490.20:FF:000010">
    <property type="entry name" value="Dynein heavy chain, putative"/>
    <property type="match status" value="1"/>
</dbReference>
<dbReference type="InterPro" id="IPR042219">
    <property type="entry name" value="AAA_lid_11_sf"/>
</dbReference>
<evidence type="ECO:0000256" key="2">
    <source>
        <dbReference type="ARBA" id="ARBA00008887"/>
    </source>
</evidence>
<dbReference type="GO" id="GO:0051959">
    <property type="term" value="F:dynein light intermediate chain binding"/>
    <property type="evidence" value="ECO:0007669"/>
    <property type="project" value="InterPro"/>
</dbReference>
<dbReference type="Gene3D" id="3.10.490.20">
    <property type="match status" value="1"/>
</dbReference>
<evidence type="ECO:0000256" key="1">
    <source>
        <dbReference type="ARBA" id="ARBA00004430"/>
    </source>
</evidence>
<dbReference type="Pfam" id="PF12781">
    <property type="entry name" value="AAA_9"/>
    <property type="match status" value="1"/>
</dbReference>
<dbReference type="FunFam" id="1.20.1270.280:FF:000002">
    <property type="entry name" value="Dynein heavy chain 5, axonemal"/>
    <property type="match status" value="1"/>
</dbReference>
<sequence length="3914" mass="448861">MIWTKQIKQVLVENEQIRREADDVGPSAELEHWKSRMSSFNSLLDEIKSSRVKKIISILQAARSKTLKQWKELDGSITIAANEAKDNVRYLYTLDKFFGPLANASPVMMEHIPSLINTVCMIYCTSPYYNTSERMTSLFLKITNQMINTCKTYLCEGVSKIWDLDRQELLRRIQQCILLKEKYKASFQKSREELKENPSNRQFDISENYIFGKFDTFCKRLEKISDMSNTMESLLELQHIKIEGIDEITTQYQNIATNTKSKQYDVLDHRKKEVLTFSTCMTITQLIPCFSLELYNNIDLNEKYTIVLHHYSQDLEFIQKLYQEEKENPPIPRNIPPVTGKIMWAQQLFRKIDHPMMFLKKKATLLKTMEMKKVIKNYNKMAAVLLEFELIYYRAWCRFADQARNALCASLLVRHPETKVNMIYSLYYCTKISLETLRHQLHVIDSRYQTTKFAEAHRVPLFRTEIQLAIPNIVLRPIIYNKTFKNQLEMQIRELPNRRALQSVEVATESFKIALIQECRSRQRAFGLALNKKSATDVGEIYSFIENVSKRLSRPIHDLDDVREAMEALKEIRENEIKIDMTVGHIEESYSVLHKYNLLFQDENTERGDGLAYAWKNLNTQAEDLLLMVQPNMKTDLLRGVQKFQTDTAGFYKEYDEKGPTEDNIPPHEASDRLQIFQAKFDELWRKYLSLSGGEELFGLPITEYPELHRIKRELSLLQKLYSLYDTVTSSIDRYNEMLWNDFDIEKINSELLDFQSKIRKLPKALKEWQAFQDLKKKIDDFTESCPLLEMMKNKAMLSRHWEKIAQVTGHHFDVAFENFTLKTIMDAPLLKHREDIEDICISAVKEKDIEAKLKHVISEWSGHAFSFGQFKTRGELLLKGSDISEKIALVEDSLMMLGSLMSNRYNAPFKSTIQQWVQKLTNTAEIIENWITVQNLWIYLEAVFVSGDIAKQLPQEARRFQNIDKSWQKIMQRAHETSNIVQCCVGDETLAQLLPHLLEQLEICQKSLTGYLEKKRLMFPRFFFVSDPALLEILGQASDSHTIQAHLLSLFDNVNRVGFHEKNYDQILLFESQEGERVNIIEPVLAQGNVEFWLGQLLNGIRKTIHTIIREASLAINDSEFKMYDFQARFPAQIGLLGIQIIWTRDAEKALNSTKTDRKVMQTTNQKFLELLNYLIDMTTHNLTRMERTKYETLITIHVHQKDIFDDLVRMNIKSPSDFEWQKQSRFYFLEDLDKCVIKITDVEFTYCNEYLGCTDRLVITPLTDRCYITLAQALGMSMGGAPAGPAGTGKTETTKDMGKCLGKYVVVFNCSDQMDYRGLGRIYKGLAQSGAWGCFDEFNRIELPVLSVAAQQIYIVLQCKKKKKLQFTFTDGDVVDMDREFGIFLTMNPGYAGRQELPENLKIQFRTVAMMVPDRSIIMRVKLASAGFRDNQVLSQKFYTLYKLCEEQLSKQVHYDFGLRNILSVLRTLGAVKRSNPQEPEKTVVMRVLRDMNLSKLVDEDEPLFMSLINDLFPGITLDKSGYPELQSAIQKQTEEAGLINHPPWILKVIQLYETQQVRHGMMTLGPTGAGKTKCINILMKAMTDCGAPHKEMRMNPKAITASQMFGTLDVATNDWTDGIFSTLWRKTLKAKKGEHIWIVLDGPVDAIWIENLNSVLDDNKTLTLANGDRIPMSPNCKIIFEPHNIDNASPATVSRNGMVFMSSSVLDWKPILRAWLQTQPVTYSNDVMDFVFSAVTPKMSILECMYIKQAIDLLQGLLSGRDEKQLSEEHIARLFVFAVMWSAGALLEPDDRLKMELFLRKHSAVKELPDVNGEETMFEFDINACGQWEHWSRKVPEYIYPKDSVPEYTSILVPNIDSVRTDFLMHTIMRQGKAVLLIGEQGTAKTVMIKNYTSKYDPDVHLTKCINFSSATLPHMFQRSIESYIGKRMGTTHGPPAGKRMTVFIDDINMPLINEWGDQITNEIVRQLMEQKGFYSLEKPGEFTNVVDIQFVAAMIHPGGGRNDIPQRLKRQFTIFNCTLPSTSSIDRIFQTIAEGYFCEQRHFPTEVCKLASALVSTSRKVWQMTKAKMLPTPAKFHYIFNLRDLSRIWQGILTVTSDVCQSISVLVALFQHECRRVIADRFISQSDKDWFEDMMRKVNKCMELYFVDFLRDVPETAGDEPDDAELKAPKIYEPIPSLDYLAERLRMFMQQYNETVRGSKMDLVFFKDAIIHLIKISRIIRTPQGNALLVGVGGSGKQSLTRLASYIAGYESFQITLTRAYATNNLLDDLKTLYLTAGQKGKGVVFIFTDNEVRDESFLEYMNNVLASGEVSNLFARDEIAEITQDLIPAMKKEYPRLAPTSENLYNYFIARVRNNLHVVLCFSPVGEKFRTRALKFPGLISGCTVDWFQHWPKDALVAVAQHFLASYHIECTDEVKQSVVNTMGTIQDIVAEKCVEYFERYRRRTFVTPKSYLSFIGGYKAIYKEKFTSLGSLSERMRTGLTKLMEAEVSVNQLSKELVMKEEDLAVASKKADEVLLEVTMKAHAAEKVKMQVQTVKDKAQAIVDDIAIDKAAAEEKLEAARPALEEAKAALQTIKPSDIATVRKLGKPPHLIMRIMDCVLLLFQRKIDSVALDHEHPGVKPSWTEAQKLMNNSGFLSMLLTFQKDSITEETVELLEPYLDMEDYNLETAKKVCGNVAGLCSWTQAMAYFYGVNKEVLPLKANLALQEGRLAAAQMELNSAQNQLDEKQRELDEVQAMYDAAMKEKQALLDDAEACRRKMSNATALIEGLGGEKLRWTASSKNFQNQITNLVGNVLLATGFLSYSGPFNQEYRNLLLQLWKKEMDNSKIPYSKNLNLTGMLVDNATVGEWNLQGLPNDELSIQNGIIVTKASRYPLLIDPQGQGKIWIKNKEKNNGLQVNTMNHKFFRTHVEDCLSLGRPLLIEDIGEELDPALDNILEKNFIKFGSAHKVKVGDKEVDLTKGFTLYMTTKVANPVYTPEISARTTVIDFSVTMKGLEDQLLGRVILTEKQELEAERIKLMEQVTSNKRKMQELEDNLLCRLTSTEGSLVEDESLIEVLRITKTTAEEVSEKLNTAMETEVKINTAREEYRPVAGRGSILYFLIVEMSLVNVMYQTSLGQFLGIFDQSVGRSQKSQIPAKRVVYIIEHLTYEVFKYTVRGLYENHRFLFTLLLALKIDLQAKKISHTEFETLIKGGASLDMNSVEPKPKKWILDTTWLNLVQLSSLYPFNQLLVQIVKNEKSWKAWFDEEAPEKSVIPDGYDSLLDQFHKLLLVRSWCPDHTVAQARHYIAESLGEKYAEGFILEMEAMWTESGCRTPLTCLLSVGSDPTESIERLAKSKNIPCRAISMGQGQETHARHLLNQCMQDGGWLLLQNCHLGLEFLDELIDTITTKESMSEDFRTWITTEAHPEFPINLLQSSIKFTNEPPQGVKSGLKRTYSAVTQDLLGMSKMPVWKPLLYAVAFLHTTVQERRKFGPLGWNIPYEFNQADFSASVQFVQNHLTDVGSRRGVDWSCVHYMLGEVQYGGRVTDDLDKALLNTYTRVWFGEHMFSEKFCFYKGYVIPKGNTVEDYLQYIEQLPVVDTPEVFGLHPNADITYQINLANETFSTIVSIQPKDSSARGGETREAVVRRLADEMLEKLPPDYNPHEVKAQLQKMGAFQPMNIFLRQEVDRMQLVISRVRTTLTDLKLAIDGTIIMSEELQDALDNIYDARIPKLWFRISWESTTLGFWFTELLERNQQFSSWLQDGRPNQFWMTGFFNPQGFLTAMRQETTRMNLAKGWELDSVVLCSEVTKMMKEDVVGPPPADIGGVYIHGLFLEGAGWDRRNSKLVESAPKVLFTSFPVVHVYAVSTAALSDPRKQHGHVYSCPVYKKPRRTDLTYIFSLHLKTVQNPDHWTLRGVALLCSSK</sequence>
<dbReference type="Proteomes" id="UP000694396">
    <property type="component" value="Unplaced"/>
</dbReference>
<dbReference type="FunFam" id="1.20.58.1120:FF:000004">
    <property type="entry name" value="Dynein axonemal heavy chain 5"/>
    <property type="match status" value="1"/>
</dbReference>
<dbReference type="SUPFAM" id="SSF52540">
    <property type="entry name" value="P-loop containing nucleoside triphosphate hydrolases"/>
    <property type="match status" value="4"/>
</dbReference>
<dbReference type="InterPro" id="IPR042222">
    <property type="entry name" value="Dynein_2_N"/>
</dbReference>
<dbReference type="FunFam" id="3.20.180.20:FF:000001">
    <property type="entry name" value="Dynein axonemal heavy chain 5"/>
    <property type="match status" value="1"/>
</dbReference>
<dbReference type="Pfam" id="PF12777">
    <property type="entry name" value="MT"/>
    <property type="match status" value="1"/>
</dbReference>